<dbReference type="Proteomes" id="UP001152607">
    <property type="component" value="Unassembled WGS sequence"/>
</dbReference>
<feature type="domain" description="DUF7904" evidence="3">
    <location>
        <begin position="1198"/>
        <end position="1297"/>
    </location>
</feature>
<dbReference type="Pfam" id="PF13254">
    <property type="entry name" value="DUF4045"/>
    <property type="match status" value="1"/>
</dbReference>
<dbReference type="GO" id="GO:0008154">
    <property type="term" value="P:actin polymerization or depolymerization"/>
    <property type="evidence" value="ECO:0007669"/>
    <property type="project" value="TreeGrafter"/>
</dbReference>
<feature type="compositionally biased region" description="Basic and acidic residues" evidence="1">
    <location>
        <begin position="14"/>
        <end position="50"/>
    </location>
</feature>
<dbReference type="OrthoDB" id="6375767at2759"/>
<accession>A0A9W4XLJ8</accession>
<feature type="compositionally biased region" description="Low complexity" evidence="1">
    <location>
        <begin position="219"/>
        <end position="228"/>
    </location>
</feature>
<dbReference type="PANTHER" id="PTHR11977:SF133">
    <property type="entry name" value="DUF4045 DOMAIN-CONTAINING PROTEIN"/>
    <property type="match status" value="1"/>
</dbReference>
<feature type="compositionally biased region" description="Basic and acidic residues" evidence="1">
    <location>
        <begin position="514"/>
        <end position="524"/>
    </location>
</feature>
<feature type="compositionally biased region" description="Low complexity" evidence="1">
    <location>
        <begin position="759"/>
        <end position="777"/>
    </location>
</feature>
<feature type="compositionally biased region" description="Low complexity" evidence="1">
    <location>
        <begin position="592"/>
        <end position="601"/>
    </location>
</feature>
<feature type="domain" description="DUF4045" evidence="2">
    <location>
        <begin position="3"/>
        <end position="692"/>
    </location>
</feature>
<reference evidence="4" key="1">
    <citation type="submission" date="2023-01" db="EMBL/GenBank/DDBJ databases">
        <authorList>
            <person name="Van Ghelder C."/>
            <person name="Rancurel C."/>
        </authorList>
    </citation>
    <scope>NUCLEOTIDE SEQUENCE</scope>
    <source>
        <strain evidence="4">CNCM I-4278</strain>
    </source>
</reference>
<feature type="compositionally biased region" description="Polar residues" evidence="1">
    <location>
        <begin position="427"/>
        <end position="443"/>
    </location>
</feature>
<dbReference type="GO" id="GO:0005546">
    <property type="term" value="F:phosphatidylinositol-4,5-bisphosphate binding"/>
    <property type="evidence" value="ECO:0007669"/>
    <property type="project" value="TreeGrafter"/>
</dbReference>
<name>A0A9W4XLJ8_9PLEO</name>
<feature type="compositionally biased region" description="Basic and acidic residues" evidence="1">
    <location>
        <begin position="602"/>
        <end position="630"/>
    </location>
</feature>
<feature type="compositionally biased region" description="Basic and acidic residues" evidence="1">
    <location>
        <begin position="264"/>
        <end position="279"/>
    </location>
</feature>
<feature type="compositionally biased region" description="Polar residues" evidence="1">
    <location>
        <begin position="577"/>
        <end position="588"/>
    </location>
</feature>
<feature type="compositionally biased region" description="Basic and acidic residues" evidence="1">
    <location>
        <begin position="932"/>
        <end position="943"/>
    </location>
</feature>
<feature type="compositionally biased region" description="Basic residues" evidence="1">
    <location>
        <begin position="835"/>
        <end position="847"/>
    </location>
</feature>
<feature type="compositionally biased region" description="Polar residues" evidence="1">
    <location>
        <begin position="486"/>
        <end position="500"/>
    </location>
</feature>
<comment type="caution">
    <text evidence="4">The sequence shown here is derived from an EMBL/GenBank/DDBJ whole genome shotgun (WGS) entry which is preliminary data.</text>
</comment>
<dbReference type="InterPro" id="IPR025118">
    <property type="entry name" value="DUF4045"/>
</dbReference>
<evidence type="ECO:0000259" key="3">
    <source>
        <dbReference type="Pfam" id="PF25480"/>
    </source>
</evidence>
<dbReference type="InterPro" id="IPR029006">
    <property type="entry name" value="ADF-H/Gelsolin-like_dom_sf"/>
</dbReference>
<dbReference type="Gene3D" id="3.40.20.10">
    <property type="entry name" value="Severin"/>
    <property type="match status" value="3"/>
</dbReference>
<feature type="compositionally biased region" description="Polar residues" evidence="1">
    <location>
        <begin position="984"/>
        <end position="995"/>
    </location>
</feature>
<feature type="compositionally biased region" description="Polar residues" evidence="1">
    <location>
        <begin position="807"/>
        <end position="820"/>
    </location>
</feature>
<feature type="compositionally biased region" description="Low complexity" evidence="1">
    <location>
        <begin position="1435"/>
        <end position="1446"/>
    </location>
</feature>
<feature type="compositionally biased region" description="Polar residues" evidence="1">
    <location>
        <begin position="1030"/>
        <end position="1052"/>
    </location>
</feature>
<feature type="region of interest" description="Disordered" evidence="1">
    <location>
        <begin position="692"/>
        <end position="1169"/>
    </location>
</feature>
<dbReference type="InterPro" id="IPR007122">
    <property type="entry name" value="Villin/Gelsolin"/>
</dbReference>
<feature type="compositionally biased region" description="Polar residues" evidence="1">
    <location>
        <begin position="323"/>
        <end position="353"/>
    </location>
</feature>
<evidence type="ECO:0000313" key="4">
    <source>
        <dbReference type="EMBL" id="CAI6336439.1"/>
    </source>
</evidence>
<feature type="compositionally biased region" description="Polar residues" evidence="1">
    <location>
        <begin position="1076"/>
        <end position="1090"/>
    </location>
</feature>
<feature type="compositionally biased region" description="Low complexity" evidence="1">
    <location>
        <begin position="367"/>
        <end position="381"/>
    </location>
</feature>
<dbReference type="PANTHER" id="PTHR11977">
    <property type="entry name" value="VILLIN"/>
    <property type="match status" value="1"/>
</dbReference>
<dbReference type="SUPFAM" id="SSF55753">
    <property type="entry name" value="Actin depolymerizing proteins"/>
    <property type="match status" value="3"/>
</dbReference>
<organism evidence="4 5">
    <name type="scientific">Periconia digitata</name>
    <dbReference type="NCBI Taxonomy" id="1303443"/>
    <lineage>
        <taxon>Eukaryota</taxon>
        <taxon>Fungi</taxon>
        <taxon>Dikarya</taxon>
        <taxon>Ascomycota</taxon>
        <taxon>Pezizomycotina</taxon>
        <taxon>Dothideomycetes</taxon>
        <taxon>Pleosporomycetidae</taxon>
        <taxon>Pleosporales</taxon>
        <taxon>Massarineae</taxon>
        <taxon>Periconiaceae</taxon>
        <taxon>Periconia</taxon>
    </lineage>
</organism>
<dbReference type="Pfam" id="PF25480">
    <property type="entry name" value="DUF7904"/>
    <property type="match status" value="1"/>
</dbReference>
<feature type="compositionally biased region" description="Polar residues" evidence="1">
    <location>
        <begin position="892"/>
        <end position="910"/>
    </location>
</feature>
<feature type="compositionally biased region" description="Basic and acidic residues" evidence="1">
    <location>
        <begin position="85"/>
        <end position="94"/>
    </location>
</feature>
<feature type="compositionally biased region" description="Basic and acidic residues" evidence="1">
    <location>
        <begin position="778"/>
        <end position="787"/>
    </location>
</feature>
<evidence type="ECO:0000256" key="1">
    <source>
        <dbReference type="SAM" id="MobiDB-lite"/>
    </source>
</evidence>
<dbReference type="InterPro" id="IPR057226">
    <property type="entry name" value="DUF7904"/>
</dbReference>
<proteinExistence type="predicted"/>
<feature type="compositionally biased region" description="Gly residues" evidence="1">
    <location>
        <begin position="1097"/>
        <end position="1106"/>
    </location>
</feature>
<keyword evidence="5" id="KW-1185">Reference proteome</keyword>
<dbReference type="GO" id="GO:0051016">
    <property type="term" value="P:barbed-end actin filament capping"/>
    <property type="evidence" value="ECO:0007669"/>
    <property type="project" value="TreeGrafter"/>
</dbReference>
<dbReference type="SMART" id="SM00262">
    <property type="entry name" value="GEL"/>
    <property type="match status" value="2"/>
</dbReference>
<feature type="compositionally biased region" description="Polar residues" evidence="1">
    <location>
        <begin position="183"/>
        <end position="193"/>
    </location>
</feature>
<dbReference type="GO" id="GO:0015629">
    <property type="term" value="C:actin cytoskeleton"/>
    <property type="evidence" value="ECO:0007669"/>
    <property type="project" value="TreeGrafter"/>
</dbReference>
<evidence type="ECO:0008006" key="6">
    <source>
        <dbReference type="Google" id="ProtNLM"/>
    </source>
</evidence>
<feature type="compositionally biased region" description="Polar residues" evidence="1">
    <location>
        <begin position="229"/>
        <end position="242"/>
    </location>
</feature>
<dbReference type="GO" id="GO:0051015">
    <property type="term" value="F:actin filament binding"/>
    <property type="evidence" value="ECO:0007669"/>
    <property type="project" value="InterPro"/>
</dbReference>
<dbReference type="GO" id="GO:0051014">
    <property type="term" value="P:actin filament severing"/>
    <property type="evidence" value="ECO:0007669"/>
    <property type="project" value="TreeGrafter"/>
</dbReference>
<sequence>MPEEVGDFLQRMRTMSDLRDSQDTQRVKKLEEDLLKSRSERLARRAERARSLSPDKPTTPQSSTTADAVQEAASRTPTPAMEPEQLLRDDEPKKPAPNAAALSRSGTLSWQQRRPQSASLRRPLSLASPSADAPPVSSPESSPEPAPSRDSIAQSLGAKDPSWFKQTSDRGIGSAAYRRSQDSDPSAATSPSGRRQLPGMSRESTNEPDATSPPPESVRSAGSSRGSAILSNRLSTTATSDSDPSKRVRSPLPVLEAQKFAPPSEHESAVDDGDNDRTSARALAMSPTQGRISPERERSTSPTKGMGGFVQSAMLKRSDSVSKRWSTQAPPSPSRQNSTLSNRASMYGSTLSKPETRPATLSRDNSMEPSSRPGSSSNNRPMSRDSRDAADRTSGEEFVKPARPRHSRSKSVASTFSDSTRQHDEPSASSPSKRWSPTKSSWLESALSKPESPKMKQAPPLQPAWMSELSRIKQQRGSVDLGKGNPLQSPSADSPVSGRTSPLKDVQLRPVSLRRPESPKKEEQPLDSDLTKPAQPSPKTKPALSPKPSLAAKPEPNAEETPNDNEVSSAPEEATPEITSRPLSSTARFSKDSPISPAAAKPKPETPVKKDFRASLRSRNIDADDSKKNEVSELQSVFGKLKKTETKNYVAPDTFKDNIMRGKRGLSVTGGPRPYVHRDEFRDSLVSKKTAMLAKAQEEGSALKRTDSSAKSAPTPEALAMRRNLGRSDSISKAPPPPKEREREATPEALAKIQSMRASKPVVPEKPVLPESSPVSKEPAKPNKFADRFNPGLAGLLARGPPPMATNPGSSGGNATTQSPSEEKPGPAPELTHMTKGRARGPKRRTPTSKQATKPSDVPAKTETATEAIVEKVAPAGAVPLVKAEHVLPSSRPGSYKTNNTPEDPPTTRTPARDSLKAKPQTPVKSPQLVQKIEKSPTPEPPKKPASLELENKPSPSISMTPKKSPLAARLHSPQPSPSQSPSWATRRQGSSPNSPDKPVPKALQEISPPNSGSSQKKDETPAAEKTPFSVRNVSASWGRRSTASSPASTPVKSPIKLPTKADEEAAMENAGLRQNPGTLDTLQQRTQTPKPKPVGLGLGGMGLGGAVPSKLRESSPPKPFSAKPSPISPPVTSERPQSEPFRASPAPDKPQGLFDEFFDEPPVTTGQLPDNIDTYHILQNPPFDLKPSGKIRTLRKQIHEVTGDGKLISIPVQEEHILYQDSMYLCIHTFGDSKGARVTDAYLWSGDDVPESVVDDVQVFARNHAKQNQAKLVHMRQGKETPNFFDALGGIVITRRARPAPKEYMLCGRRHLGHVAFDEVDYNLKSLCSGYAFIISTQSDQVYLWKGRGCSQEELSAARLMGMDLAPTGEMNLEIDEGSESQDFISLFPPAEGKGPAIPRSADHWRYKATADRYRPRLFRFEQQQSSGWASLQTPATPKSPPSTTKVVEVMPFCQRDLEPEHIYVLDAFFETYIIVGSLARSQAAAFSTALMFVQEYTMLAVSEEDRPFMPISTIVLEGTPRDMKAVFRFWSDTKIPAAGLMSGKLGRGKSLRIVGLEKAIEATRR</sequence>
<evidence type="ECO:0000313" key="5">
    <source>
        <dbReference type="Proteomes" id="UP001152607"/>
    </source>
</evidence>
<dbReference type="GO" id="GO:0005737">
    <property type="term" value="C:cytoplasm"/>
    <property type="evidence" value="ECO:0007669"/>
    <property type="project" value="TreeGrafter"/>
</dbReference>
<feature type="region of interest" description="Disordered" evidence="1">
    <location>
        <begin position="1426"/>
        <end position="1446"/>
    </location>
</feature>
<feature type="compositionally biased region" description="Basic and acidic residues" evidence="1">
    <location>
        <begin position="382"/>
        <end position="400"/>
    </location>
</feature>
<feature type="compositionally biased region" description="Low complexity" evidence="1">
    <location>
        <begin position="111"/>
        <end position="151"/>
    </location>
</feature>
<gene>
    <name evidence="4" type="ORF">PDIGIT_LOCUS9538</name>
</gene>
<feature type="region of interest" description="Disordered" evidence="1">
    <location>
        <begin position="1"/>
        <end position="630"/>
    </location>
</feature>
<evidence type="ECO:0000259" key="2">
    <source>
        <dbReference type="Pfam" id="PF13254"/>
    </source>
</evidence>
<protein>
    <recommendedName>
        <fullName evidence="6">DUF4045 domain-containing protein</fullName>
    </recommendedName>
</protein>
<feature type="compositionally biased region" description="Polar residues" evidence="1">
    <location>
        <begin position="56"/>
        <end position="77"/>
    </location>
</feature>
<feature type="compositionally biased region" description="Basic and acidic residues" evidence="1">
    <location>
        <begin position="696"/>
        <end position="708"/>
    </location>
</feature>
<dbReference type="EMBL" id="CAOQHR010000006">
    <property type="protein sequence ID" value="CAI6336439.1"/>
    <property type="molecule type" value="Genomic_DNA"/>
</dbReference>
<feature type="compositionally biased region" description="Polar residues" evidence="1">
    <location>
        <begin position="410"/>
        <end position="419"/>
    </location>
</feature>